<keyword evidence="3" id="KW-1185">Reference proteome</keyword>
<evidence type="ECO:0000313" key="2">
    <source>
        <dbReference type="EMBL" id="MCP2370776.1"/>
    </source>
</evidence>
<dbReference type="EMBL" id="JAMZDY010000001">
    <property type="protein sequence ID" value="MCP2370776.1"/>
    <property type="molecule type" value="Genomic_DNA"/>
</dbReference>
<evidence type="ECO:0000256" key="1">
    <source>
        <dbReference type="SAM" id="Phobius"/>
    </source>
</evidence>
<gene>
    <name evidence="2" type="ORF">BJ978_001452</name>
</gene>
<reference evidence="2" key="1">
    <citation type="submission" date="2022-06" db="EMBL/GenBank/DDBJ databases">
        <title>Sequencing the genomes of 1000 actinobacteria strains.</title>
        <authorList>
            <person name="Klenk H.-P."/>
        </authorList>
    </citation>
    <scope>NUCLEOTIDE SEQUENCE</scope>
    <source>
        <strain evidence="2">DSM 22016</strain>
    </source>
</reference>
<feature type="transmembrane region" description="Helical" evidence="1">
    <location>
        <begin position="48"/>
        <end position="68"/>
    </location>
</feature>
<proteinExistence type="predicted"/>
<keyword evidence="1" id="KW-0472">Membrane</keyword>
<feature type="transmembrane region" description="Helical" evidence="1">
    <location>
        <begin position="101"/>
        <end position="119"/>
    </location>
</feature>
<comment type="caution">
    <text evidence="2">The sequence shown here is derived from an EMBL/GenBank/DDBJ whole genome shotgun (WGS) entry which is preliminary data.</text>
</comment>
<dbReference type="RefSeq" id="WP_156999176.1">
    <property type="nucleotide sequence ID" value="NZ_BAAANU010000063.1"/>
</dbReference>
<name>A0A9X2H078_9MICO</name>
<dbReference type="OrthoDB" id="5005890at2"/>
<sequence>MSASTSASVRGAAFWICYAVTVISAVVSIAFAIAAVVDGGVAADNADALYAASRSTALVVLVLVAPLFRSDAALLALAVAMTIVQGIDAFVGAVQGDLGKALGPAVLCLATIIAATFLARSDRIRSAD</sequence>
<feature type="transmembrane region" description="Helical" evidence="1">
    <location>
        <begin position="12"/>
        <end position="36"/>
    </location>
</feature>
<accession>A0A9X2H078</accession>
<keyword evidence="1" id="KW-1133">Transmembrane helix</keyword>
<protein>
    <submittedName>
        <fullName evidence="2">Uncharacterized protein</fullName>
    </submittedName>
</protein>
<evidence type="ECO:0000313" key="3">
    <source>
        <dbReference type="Proteomes" id="UP001139722"/>
    </source>
</evidence>
<dbReference type="Proteomes" id="UP001139722">
    <property type="component" value="Unassembled WGS sequence"/>
</dbReference>
<keyword evidence="1" id="KW-0812">Transmembrane</keyword>
<feature type="transmembrane region" description="Helical" evidence="1">
    <location>
        <begin position="75"/>
        <end position="95"/>
    </location>
</feature>
<organism evidence="2 3">
    <name type="scientific">Agromyces terreus</name>
    <dbReference type="NCBI Taxonomy" id="424795"/>
    <lineage>
        <taxon>Bacteria</taxon>
        <taxon>Bacillati</taxon>
        <taxon>Actinomycetota</taxon>
        <taxon>Actinomycetes</taxon>
        <taxon>Micrococcales</taxon>
        <taxon>Microbacteriaceae</taxon>
        <taxon>Agromyces</taxon>
    </lineage>
</organism>
<dbReference type="AlphaFoldDB" id="A0A9X2H078"/>